<dbReference type="Pfam" id="PF00534">
    <property type="entry name" value="Glycos_transf_1"/>
    <property type="match status" value="1"/>
</dbReference>
<dbReference type="SUPFAM" id="SSF53756">
    <property type="entry name" value="UDP-Glycosyltransferase/glycogen phosphorylase"/>
    <property type="match status" value="1"/>
</dbReference>
<keyword evidence="6" id="KW-1185">Reference proteome</keyword>
<dbReference type="PANTHER" id="PTHR12526:SF640">
    <property type="entry name" value="COLANIC ACID BIOSYNTHESIS GLYCOSYLTRANSFERASE WCAL-RELATED"/>
    <property type="match status" value="1"/>
</dbReference>
<keyword evidence="2" id="KW-0328">Glycosyltransferase</keyword>
<comment type="similarity">
    <text evidence="1">Belongs to the glycosyltransferase group 1 family. Glycosyltransferase 4 subfamily.</text>
</comment>
<gene>
    <name evidence="5" type="ORF">J2X01_001296</name>
</gene>
<organism evidence="5 6">
    <name type="scientific">Arthrobacter ginsengisoli</name>
    <dbReference type="NCBI Taxonomy" id="1356565"/>
    <lineage>
        <taxon>Bacteria</taxon>
        <taxon>Bacillati</taxon>
        <taxon>Actinomycetota</taxon>
        <taxon>Actinomycetes</taxon>
        <taxon>Micrococcales</taxon>
        <taxon>Micrococcaceae</taxon>
        <taxon>Arthrobacter</taxon>
    </lineage>
</organism>
<evidence type="ECO:0000259" key="4">
    <source>
        <dbReference type="Pfam" id="PF00534"/>
    </source>
</evidence>
<dbReference type="Proteomes" id="UP001252243">
    <property type="component" value="Unassembled WGS sequence"/>
</dbReference>
<accession>A0ABU1U9X7</accession>
<evidence type="ECO:0000256" key="1">
    <source>
        <dbReference type="ARBA" id="ARBA00009481"/>
    </source>
</evidence>
<dbReference type="Gene3D" id="3.40.50.2000">
    <property type="entry name" value="Glycogen Phosphorylase B"/>
    <property type="match status" value="2"/>
</dbReference>
<dbReference type="PANTHER" id="PTHR12526">
    <property type="entry name" value="GLYCOSYLTRANSFERASE"/>
    <property type="match status" value="1"/>
</dbReference>
<reference evidence="5 6" key="1">
    <citation type="submission" date="2023-07" db="EMBL/GenBank/DDBJ databases">
        <title>Sorghum-associated microbial communities from plants grown in Nebraska, USA.</title>
        <authorList>
            <person name="Schachtman D."/>
        </authorList>
    </citation>
    <scope>NUCLEOTIDE SEQUENCE [LARGE SCALE GENOMIC DNA]</scope>
    <source>
        <strain evidence="5 6">BE167</strain>
    </source>
</reference>
<evidence type="ECO:0000256" key="2">
    <source>
        <dbReference type="ARBA" id="ARBA00022676"/>
    </source>
</evidence>
<proteinExistence type="inferred from homology"/>
<dbReference type="CDD" id="cd03801">
    <property type="entry name" value="GT4_PimA-like"/>
    <property type="match status" value="1"/>
</dbReference>
<name>A0ABU1U9X7_9MICC</name>
<protein>
    <submittedName>
        <fullName evidence="5">Glycosyltransferase involved in cell wall biosynthesis</fullName>
    </submittedName>
</protein>
<feature type="domain" description="Glycosyl transferase family 1" evidence="4">
    <location>
        <begin position="47"/>
        <end position="209"/>
    </location>
</feature>
<dbReference type="EMBL" id="JAVDVQ010000004">
    <property type="protein sequence ID" value="MDR7082011.1"/>
    <property type="molecule type" value="Genomic_DNA"/>
</dbReference>
<dbReference type="InterPro" id="IPR001296">
    <property type="entry name" value="Glyco_trans_1"/>
</dbReference>
<evidence type="ECO:0000313" key="6">
    <source>
        <dbReference type="Proteomes" id="UP001252243"/>
    </source>
</evidence>
<evidence type="ECO:0000256" key="3">
    <source>
        <dbReference type="ARBA" id="ARBA00022679"/>
    </source>
</evidence>
<comment type="caution">
    <text evidence="5">The sequence shown here is derived from an EMBL/GenBank/DDBJ whole genome shotgun (WGS) entry which is preliminary data.</text>
</comment>
<keyword evidence="3" id="KW-0808">Transferase</keyword>
<evidence type="ECO:0000313" key="5">
    <source>
        <dbReference type="EMBL" id="MDR7082011.1"/>
    </source>
</evidence>
<sequence>MVITKRLLGDIEAQLGGALPGRIAVAPMGVDTTNFTRNFPYEPWTGEGPAKIFSCGRLNPSKGHKDLLAAVRLLTDSGIDARLVIAGEDELGGTGYRLELERLIAELDLAGRVSLLGAVSEGVIRTGLEDAHVFALASHAEPLGVAIMEAMSLSVPVVVTGAGGVPELVQDQHSGLLVRTNNPAHLAAALARVLNTPDLAGQLGTEGRRRVANRFDSTRGAGILAQLIRGV</sequence>